<evidence type="ECO:0000313" key="3">
    <source>
        <dbReference type="Proteomes" id="UP000314294"/>
    </source>
</evidence>
<sequence>MRSQDYITQQHPLHEVSGLHYPAAPSPWGLRTTLPSSTLSMRSQDYITQQHPHHGTREKHMRITWGTRENT</sequence>
<dbReference type="Proteomes" id="UP000314294">
    <property type="component" value="Unassembled WGS sequence"/>
</dbReference>
<name>A0A4Z2DZ24_9TELE</name>
<reference evidence="2 3" key="1">
    <citation type="submission" date="2019-03" db="EMBL/GenBank/DDBJ databases">
        <title>First draft genome of Liparis tanakae, snailfish: a comprehensive survey of snailfish specific genes.</title>
        <authorList>
            <person name="Kim W."/>
            <person name="Song I."/>
            <person name="Jeong J.-H."/>
            <person name="Kim D."/>
            <person name="Kim S."/>
            <person name="Ryu S."/>
            <person name="Song J.Y."/>
            <person name="Lee S.K."/>
        </authorList>
    </citation>
    <scope>NUCLEOTIDE SEQUENCE [LARGE SCALE GENOMIC DNA]</scope>
    <source>
        <tissue evidence="2">Muscle</tissue>
    </source>
</reference>
<proteinExistence type="predicted"/>
<evidence type="ECO:0000256" key="1">
    <source>
        <dbReference type="SAM" id="MobiDB-lite"/>
    </source>
</evidence>
<feature type="region of interest" description="Disordered" evidence="1">
    <location>
        <begin position="40"/>
        <end position="71"/>
    </location>
</feature>
<dbReference type="EMBL" id="SRLO01026380">
    <property type="protein sequence ID" value="TNN21699.1"/>
    <property type="molecule type" value="Genomic_DNA"/>
</dbReference>
<feature type="compositionally biased region" description="Polar residues" evidence="1">
    <location>
        <begin position="40"/>
        <end position="50"/>
    </location>
</feature>
<evidence type="ECO:0000313" key="2">
    <source>
        <dbReference type="EMBL" id="TNN21699.1"/>
    </source>
</evidence>
<keyword evidence="3" id="KW-1185">Reference proteome</keyword>
<protein>
    <submittedName>
        <fullName evidence="2">Uncharacterized protein</fullName>
    </submittedName>
</protein>
<feature type="compositionally biased region" description="Basic residues" evidence="1">
    <location>
        <begin position="51"/>
        <end position="62"/>
    </location>
</feature>
<accession>A0A4Z2DZ24</accession>
<gene>
    <name evidence="2" type="ORF">EYF80_068189</name>
</gene>
<dbReference type="AlphaFoldDB" id="A0A4Z2DZ24"/>
<comment type="caution">
    <text evidence="2">The sequence shown here is derived from an EMBL/GenBank/DDBJ whole genome shotgun (WGS) entry which is preliminary data.</text>
</comment>
<organism evidence="2 3">
    <name type="scientific">Liparis tanakae</name>
    <name type="common">Tanaka's snailfish</name>
    <dbReference type="NCBI Taxonomy" id="230148"/>
    <lineage>
        <taxon>Eukaryota</taxon>
        <taxon>Metazoa</taxon>
        <taxon>Chordata</taxon>
        <taxon>Craniata</taxon>
        <taxon>Vertebrata</taxon>
        <taxon>Euteleostomi</taxon>
        <taxon>Actinopterygii</taxon>
        <taxon>Neopterygii</taxon>
        <taxon>Teleostei</taxon>
        <taxon>Neoteleostei</taxon>
        <taxon>Acanthomorphata</taxon>
        <taxon>Eupercaria</taxon>
        <taxon>Perciformes</taxon>
        <taxon>Cottioidei</taxon>
        <taxon>Cottales</taxon>
        <taxon>Liparidae</taxon>
        <taxon>Liparis</taxon>
    </lineage>
</organism>